<dbReference type="InterPro" id="IPR002197">
    <property type="entry name" value="HTH_Fis"/>
</dbReference>
<keyword evidence="6" id="KW-0597">Phosphoprotein</keyword>
<dbReference type="Gene3D" id="1.10.8.60">
    <property type="match status" value="1"/>
</dbReference>
<dbReference type="InterPro" id="IPR011006">
    <property type="entry name" value="CheY-like_superfamily"/>
</dbReference>
<dbReference type="GO" id="GO:0000160">
    <property type="term" value="P:phosphorelay signal transduction system"/>
    <property type="evidence" value="ECO:0007669"/>
    <property type="project" value="InterPro"/>
</dbReference>
<dbReference type="InterPro" id="IPR058031">
    <property type="entry name" value="AAA_lid_NorR"/>
</dbReference>
<dbReference type="GO" id="GO:0043565">
    <property type="term" value="F:sequence-specific DNA binding"/>
    <property type="evidence" value="ECO:0007669"/>
    <property type="project" value="InterPro"/>
</dbReference>
<evidence type="ECO:0000256" key="3">
    <source>
        <dbReference type="ARBA" id="ARBA00023015"/>
    </source>
</evidence>
<dbReference type="AlphaFoldDB" id="A0A1T4WYM5"/>
<evidence type="ECO:0000256" key="5">
    <source>
        <dbReference type="ARBA" id="ARBA00023163"/>
    </source>
</evidence>
<keyword evidence="4" id="KW-0238">DNA-binding</keyword>
<dbReference type="InterPro" id="IPR009057">
    <property type="entry name" value="Homeodomain-like_sf"/>
</dbReference>
<dbReference type="InterPro" id="IPR025944">
    <property type="entry name" value="Sigma_54_int_dom_CS"/>
</dbReference>
<name>A0A1T4WYM5_9BACT</name>
<feature type="domain" description="Sigma-54 factor interaction" evidence="7">
    <location>
        <begin position="145"/>
        <end position="374"/>
    </location>
</feature>
<evidence type="ECO:0000313" key="10">
    <source>
        <dbReference type="Proteomes" id="UP000190774"/>
    </source>
</evidence>
<evidence type="ECO:0000256" key="1">
    <source>
        <dbReference type="ARBA" id="ARBA00022741"/>
    </source>
</evidence>
<dbReference type="OrthoDB" id="9802354at2"/>
<dbReference type="SUPFAM" id="SSF52172">
    <property type="entry name" value="CheY-like"/>
    <property type="match status" value="1"/>
</dbReference>
<gene>
    <name evidence="9" type="ORF">SAMN02745166_00885</name>
</gene>
<keyword evidence="10" id="KW-1185">Reference proteome</keyword>
<dbReference type="SMART" id="SM00448">
    <property type="entry name" value="REC"/>
    <property type="match status" value="1"/>
</dbReference>
<dbReference type="STRING" id="48467.SAMN02745166_00885"/>
<dbReference type="PANTHER" id="PTHR32071">
    <property type="entry name" value="TRANSCRIPTIONAL REGULATORY PROTEIN"/>
    <property type="match status" value="1"/>
</dbReference>
<dbReference type="Pfam" id="PF02954">
    <property type="entry name" value="HTH_8"/>
    <property type="match status" value="1"/>
</dbReference>
<organism evidence="9 10">
    <name type="scientific">Prosthecobacter debontii</name>
    <dbReference type="NCBI Taxonomy" id="48467"/>
    <lineage>
        <taxon>Bacteria</taxon>
        <taxon>Pseudomonadati</taxon>
        <taxon>Verrucomicrobiota</taxon>
        <taxon>Verrucomicrobiia</taxon>
        <taxon>Verrucomicrobiales</taxon>
        <taxon>Verrucomicrobiaceae</taxon>
        <taxon>Prosthecobacter</taxon>
    </lineage>
</organism>
<dbReference type="PROSITE" id="PS50110">
    <property type="entry name" value="RESPONSE_REGULATORY"/>
    <property type="match status" value="1"/>
</dbReference>
<dbReference type="Gene3D" id="3.40.50.2300">
    <property type="match status" value="1"/>
</dbReference>
<dbReference type="CDD" id="cd00009">
    <property type="entry name" value="AAA"/>
    <property type="match status" value="1"/>
</dbReference>
<proteinExistence type="predicted"/>
<dbReference type="GO" id="GO:0005524">
    <property type="term" value="F:ATP binding"/>
    <property type="evidence" value="ECO:0007669"/>
    <property type="project" value="UniProtKB-KW"/>
</dbReference>
<dbReference type="PROSITE" id="PS50045">
    <property type="entry name" value="SIGMA54_INTERACT_4"/>
    <property type="match status" value="1"/>
</dbReference>
<dbReference type="Pfam" id="PF00072">
    <property type="entry name" value="Response_reg"/>
    <property type="match status" value="1"/>
</dbReference>
<evidence type="ECO:0000313" key="9">
    <source>
        <dbReference type="EMBL" id="SKA82267.1"/>
    </source>
</evidence>
<dbReference type="PROSITE" id="PS00688">
    <property type="entry name" value="SIGMA54_INTERACT_3"/>
    <property type="match status" value="1"/>
</dbReference>
<dbReference type="Proteomes" id="UP000190774">
    <property type="component" value="Unassembled WGS sequence"/>
</dbReference>
<dbReference type="Gene3D" id="3.40.50.300">
    <property type="entry name" value="P-loop containing nucleotide triphosphate hydrolases"/>
    <property type="match status" value="1"/>
</dbReference>
<dbReference type="InterPro" id="IPR001789">
    <property type="entry name" value="Sig_transdc_resp-reg_receiver"/>
</dbReference>
<dbReference type="InterPro" id="IPR025943">
    <property type="entry name" value="Sigma_54_int_dom_ATP-bd_2"/>
</dbReference>
<keyword evidence="3" id="KW-0805">Transcription regulation</keyword>
<dbReference type="InterPro" id="IPR025662">
    <property type="entry name" value="Sigma_54_int_dom_ATP-bd_1"/>
</dbReference>
<feature type="domain" description="Response regulatory" evidence="8">
    <location>
        <begin position="2"/>
        <end position="116"/>
    </location>
</feature>
<dbReference type="Pfam" id="PF00158">
    <property type="entry name" value="Sigma54_activat"/>
    <property type="match status" value="1"/>
</dbReference>
<dbReference type="InterPro" id="IPR027417">
    <property type="entry name" value="P-loop_NTPase"/>
</dbReference>
<evidence type="ECO:0000256" key="4">
    <source>
        <dbReference type="ARBA" id="ARBA00023125"/>
    </source>
</evidence>
<dbReference type="RefSeq" id="WP_078812080.1">
    <property type="nucleotide sequence ID" value="NZ_FUYE01000002.1"/>
</dbReference>
<evidence type="ECO:0000256" key="6">
    <source>
        <dbReference type="PROSITE-ProRule" id="PRU00169"/>
    </source>
</evidence>
<evidence type="ECO:0000259" key="7">
    <source>
        <dbReference type="PROSITE" id="PS50045"/>
    </source>
</evidence>
<reference evidence="10" key="1">
    <citation type="submission" date="2017-02" db="EMBL/GenBank/DDBJ databases">
        <authorList>
            <person name="Varghese N."/>
            <person name="Submissions S."/>
        </authorList>
    </citation>
    <scope>NUCLEOTIDE SEQUENCE [LARGE SCALE GENOMIC DNA]</scope>
    <source>
        <strain evidence="10">ATCC 700200</strain>
    </source>
</reference>
<sequence>MDFLVIDDEKSIRDATCMLIDDEGHYAEPVINSAAALTRLKEEKYDAILLDLNLGPENGLDLLDTLTKQYSHIPVVMFTAQGTVKTAVEAIRRGALDFLEKPFTREEFRAVLARLTRFRQMSQRIETLEKEVKEVRQQGGPDPLFDFETPAMKSAMEVLMRAAKAPASIMILGESGTGKSVVARAIHQHSHLKDKPFVTVSCPALSKELLQSELFGHVKGAFTGAIRDTWGKVKQAEGGTLFLDEIGELPLEIQPQLLRLLQEREYERVGESVTRKAEVRVIAATNRDLKECVRNRTFREDLFFRLNVISVEMPPLRHRADDVVRIAEHYTDFFAHQFGRKLHSLSDSARARIASYSWPGNLRELRNAIERAVILAGSDKLEASDLPAEVRGDMSGTSISHGTPTMSAGGGFDFSSCEGMTLQEIEDAYIRRILDTAPSLAEAANILGIDQATLYRKRKKMGLDGKAPR</sequence>
<dbReference type="GO" id="GO:0006355">
    <property type="term" value="P:regulation of DNA-templated transcription"/>
    <property type="evidence" value="ECO:0007669"/>
    <property type="project" value="InterPro"/>
</dbReference>
<dbReference type="FunFam" id="3.40.50.300:FF:000006">
    <property type="entry name" value="DNA-binding transcriptional regulator NtrC"/>
    <property type="match status" value="1"/>
</dbReference>
<dbReference type="SUPFAM" id="SSF46689">
    <property type="entry name" value="Homeodomain-like"/>
    <property type="match status" value="1"/>
</dbReference>
<dbReference type="EMBL" id="FUYE01000002">
    <property type="protein sequence ID" value="SKA82267.1"/>
    <property type="molecule type" value="Genomic_DNA"/>
</dbReference>
<dbReference type="InterPro" id="IPR003593">
    <property type="entry name" value="AAA+_ATPase"/>
</dbReference>
<dbReference type="SUPFAM" id="SSF52540">
    <property type="entry name" value="P-loop containing nucleoside triphosphate hydrolases"/>
    <property type="match status" value="1"/>
</dbReference>
<dbReference type="SMART" id="SM00382">
    <property type="entry name" value="AAA"/>
    <property type="match status" value="1"/>
</dbReference>
<evidence type="ECO:0000259" key="8">
    <source>
        <dbReference type="PROSITE" id="PS50110"/>
    </source>
</evidence>
<accession>A0A1T4WYM5</accession>
<dbReference type="Gene3D" id="1.10.10.60">
    <property type="entry name" value="Homeodomain-like"/>
    <property type="match status" value="1"/>
</dbReference>
<feature type="modified residue" description="4-aspartylphosphate" evidence="6">
    <location>
        <position position="51"/>
    </location>
</feature>
<dbReference type="PROSITE" id="PS00676">
    <property type="entry name" value="SIGMA54_INTERACT_2"/>
    <property type="match status" value="1"/>
</dbReference>
<keyword evidence="2" id="KW-0067">ATP-binding</keyword>
<keyword evidence="1" id="KW-0547">Nucleotide-binding</keyword>
<evidence type="ECO:0000256" key="2">
    <source>
        <dbReference type="ARBA" id="ARBA00022840"/>
    </source>
</evidence>
<protein>
    <submittedName>
        <fullName evidence="9">Two-component system, NtrC family, response regulator AlgB</fullName>
    </submittedName>
</protein>
<keyword evidence="5" id="KW-0804">Transcription</keyword>
<dbReference type="PROSITE" id="PS00675">
    <property type="entry name" value="SIGMA54_INTERACT_1"/>
    <property type="match status" value="1"/>
</dbReference>
<dbReference type="Pfam" id="PF25601">
    <property type="entry name" value="AAA_lid_14"/>
    <property type="match status" value="1"/>
</dbReference>
<dbReference type="InterPro" id="IPR002078">
    <property type="entry name" value="Sigma_54_int"/>
</dbReference>